<dbReference type="AlphaFoldDB" id="A0A6N7L3L8"/>
<name>A0A6N7L3L8_9ACTN</name>
<keyword evidence="3" id="KW-1185">Reference proteome</keyword>
<proteinExistence type="predicted"/>
<feature type="region of interest" description="Disordered" evidence="1">
    <location>
        <begin position="48"/>
        <end position="108"/>
    </location>
</feature>
<gene>
    <name evidence="2" type="ORF">F7Q99_30625</name>
</gene>
<reference evidence="2 3" key="1">
    <citation type="submission" date="2019-09" db="EMBL/GenBank/DDBJ databases">
        <title>Genome Sequences of Streptomyces kaniharaensis ATCC 21070.</title>
        <authorList>
            <person name="Zhu W."/>
            <person name="De Crecy-Lagard V."/>
            <person name="Richards N.G."/>
        </authorList>
    </citation>
    <scope>NUCLEOTIDE SEQUENCE [LARGE SCALE GENOMIC DNA]</scope>
    <source>
        <strain evidence="2 3">SF-557</strain>
    </source>
</reference>
<comment type="caution">
    <text evidence="2">The sequence shown here is derived from an EMBL/GenBank/DDBJ whole genome shotgun (WGS) entry which is preliminary data.</text>
</comment>
<evidence type="ECO:0000313" key="2">
    <source>
        <dbReference type="EMBL" id="MQS16433.1"/>
    </source>
</evidence>
<dbReference type="Proteomes" id="UP000450000">
    <property type="component" value="Unassembled WGS sequence"/>
</dbReference>
<sequence>MAEPDFDAIADALYTLAPQDFTAARNEHANTLKKTDPQLAKQIRALRRPPWQREPLTSSPTGTATWSGSSWTSAGIRQAGQSRQLGRPALAGSCGRGPAPEQRSAGGG</sequence>
<protein>
    <submittedName>
        <fullName evidence="2">Uncharacterized protein</fullName>
    </submittedName>
</protein>
<accession>A0A6N7L3L8</accession>
<evidence type="ECO:0000313" key="3">
    <source>
        <dbReference type="Proteomes" id="UP000450000"/>
    </source>
</evidence>
<dbReference type="RefSeq" id="WP_153467247.1">
    <property type="nucleotide sequence ID" value="NZ_WBOF01000002.1"/>
</dbReference>
<organism evidence="2 3">
    <name type="scientific">Streptomyces kaniharaensis</name>
    <dbReference type="NCBI Taxonomy" id="212423"/>
    <lineage>
        <taxon>Bacteria</taxon>
        <taxon>Bacillati</taxon>
        <taxon>Actinomycetota</taxon>
        <taxon>Actinomycetes</taxon>
        <taxon>Kitasatosporales</taxon>
        <taxon>Streptomycetaceae</taxon>
        <taxon>Streptomyces</taxon>
    </lineage>
</organism>
<dbReference type="OrthoDB" id="3541690at2"/>
<feature type="compositionally biased region" description="Low complexity" evidence="1">
    <location>
        <begin position="57"/>
        <end position="75"/>
    </location>
</feature>
<evidence type="ECO:0000256" key="1">
    <source>
        <dbReference type="SAM" id="MobiDB-lite"/>
    </source>
</evidence>
<dbReference type="EMBL" id="WBOF01000002">
    <property type="protein sequence ID" value="MQS16433.1"/>
    <property type="molecule type" value="Genomic_DNA"/>
</dbReference>